<accession>A0A915XJS7</accession>
<protein>
    <submittedName>
        <fullName evidence="2">Uncharacterized protein</fullName>
    </submittedName>
</protein>
<gene>
    <name evidence="2" type="ORF">GF1_06540</name>
</gene>
<keyword evidence="3" id="KW-1185">Reference proteome</keyword>
<proteinExistence type="predicted"/>
<name>A0A915XJS7_9BACT</name>
<dbReference type="Proteomes" id="UP001063350">
    <property type="component" value="Chromosome"/>
</dbReference>
<feature type="region of interest" description="Disordered" evidence="1">
    <location>
        <begin position="1"/>
        <end position="23"/>
    </location>
</feature>
<dbReference type="EMBL" id="AP024233">
    <property type="protein sequence ID" value="BCO08278.1"/>
    <property type="molecule type" value="Genomic_DNA"/>
</dbReference>
<reference evidence="2" key="1">
    <citation type="submission" date="2020-12" db="EMBL/GenBank/DDBJ databases">
        <title>Desulfobium dissulfuricans gen. nov., sp. nov., a novel mesophilic, sulfate-reducing bacterium isolated from a deep-sea hydrothermal vent.</title>
        <authorList>
            <person name="Hashimoto Y."/>
            <person name="Tame A."/>
            <person name="Sawayama S."/>
            <person name="Miyazaki J."/>
            <person name="Takai K."/>
            <person name="Nakagawa S."/>
        </authorList>
    </citation>
    <scope>NUCLEOTIDE SEQUENCE</scope>
    <source>
        <strain evidence="2">GF1</strain>
    </source>
</reference>
<evidence type="ECO:0000256" key="1">
    <source>
        <dbReference type="SAM" id="MobiDB-lite"/>
    </source>
</evidence>
<feature type="compositionally biased region" description="Low complexity" evidence="1">
    <location>
        <begin position="8"/>
        <end position="19"/>
    </location>
</feature>
<dbReference type="KEGG" id="ddu:GF1_06540"/>
<organism evidence="2 3">
    <name type="scientific">Desulfolithobacter dissulfuricans</name>
    <dbReference type="NCBI Taxonomy" id="2795293"/>
    <lineage>
        <taxon>Bacteria</taxon>
        <taxon>Pseudomonadati</taxon>
        <taxon>Thermodesulfobacteriota</taxon>
        <taxon>Desulfobulbia</taxon>
        <taxon>Desulfobulbales</taxon>
        <taxon>Desulfobulbaceae</taxon>
        <taxon>Desulfolithobacter</taxon>
    </lineage>
</organism>
<evidence type="ECO:0000313" key="2">
    <source>
        <dbReference type="EMBL" id="BCO08278.1"/>
    </source>
</evidence>
<dbReference type="AlphaFoldDB" id="A0A915XJS7"/>
<sequence length="68" mass="6912">MGPGMVPAASVAGNGAADAGNRDGCCERRVTSTVTAIMCTAAGTSLLFPFCRGCQVTGSPFVSFFKDF</sequence>
<evidence type="ECO:0000313" key="3">
    <source>
        <dbReference type="Proteomes" id="UP001063350"/>
    </source>
</evidence>